<dbReference type="PANTHER" id="PTHR30055">
    <property type="entry name" value="HTH-TYPE TRANSCRIPTIONAL REGULATOR RUTR"/>
    <property type="match status" value="1"/>
</dbReference>
<dbReference type="InterPro" id="IPR054580">
    <property type="entry name" value="SlmA-like_C"/>
</dbReference>
<protein>
    <submittedName>
        <fullName evidence="6">Nucleoid occlusion factor SlmA</fullName>
    </submittedName>
</protein>
<dbReference type="Proteomes" id="UP000613266">
    <property type="component" value="Unassembled WGS sequence"/>
</dbReference>
<dbReference type="AlphaFoldDB" id="A0A931J7G3"/>
<evidence type="ECO:0000313" key="7">
    <source>
        <dbReference type="Proteomes" id="UP000613266"/>
    </source>
</evidence>
<dbReference type="InterPro" id="IPR050109">
    <property type="entry name" value="HTH-type_TetR-like_transc_reg"/>
</dbReference>
<name>A0A931J7G3_9BURK</name>
<dbReference type="SUPFAM" id="SSF48498">
    <property type="entry name" value="Tetracyclin repressor-like, C-terminal domain"/>
    <property type="match status" value="1"/>
</dbReference>
<dbReference type="GO" id="GO:0000976">
    <property type="term" value="F:transcription cis-regulatory region binding"/>
    <property type="evidence" value="ECO:0007669"/>
    <property type="project" value="TreeGrafter"/>
</dbReference>
<dbReference type="NCBIfam" id="NF007015">
    <property type="entry name" value="PRK09480.1"/>
    <property type="match status" value="1"/>
</dbReference>
<evidence type="ECO:0000259" key="5">
    <source>
        <dbReference type="PROSITE" id="PS50977"/>
    </source>
</evidence>
<dbReference type="EMBL" id="JAEDAK010000007">
    <property type="protein sequence ID" value="MBH9577530.1"/>
    <property type="molecule type" value="Genomic_DNA"/>
</dbReference>
<dbReference type="GO" id="GO:0003700">
    <property type="term" value="F:DNA-binding transcription factor activity"/>
    <property type="evidence" value="ECO:0007669"/>
    <property type="project" value="TreeGrafter"/>
</dbReference>
<proteinExistence type="predicted"/>
<keyword evidence="7" id="KW-1185">Reference proteome</keyword>
<dbReference type="Gene3D" id="1.10.357.10">
    <property type="entry name" value="Tetracycline Repressor, domain 2"/>
    <property type="match status" value="1"/>
</dbReference>
<dbReference type="PROSITE" id="PS50977">
    <property type="entry name" value="HTH_TETR_2"/>
    <property type="match status" value="1"/>
</dbReference>
<dbReference type="InterPro" id="IPR036271">
    <property type="entry name" value="Tet_transcr_reg_TetR-rel_C_sf"/>
</dbReference>
<reference evidence="6" key="1">
    <citation type="submission" date="2020-12" db="EMBL/GenBank/DDBJ databases">
        <title>The genome sequence of Inhella sp. 1Y17.</title>
        <authorList>
            <person name="Liu Y."/>
        </authorList>
    </citation>
    <scope>NUCLEOTIDE SEQUENCE</scope>
    <source>
        <strain evidence="6">1Y17</strain>
    </source>
</reference>
<dbReference type="Pfam" id="PF00440">
    <property type="entry name" value="TetR_N"/>
    <property type="match status" value="1"/>
</dbReference>
<dbReference type="InterPro" id="IPR009057">
    <property type="entry name" value="Homeodomain-like_sf"/>
</dbReference>
<keyword evidence="2 3" id="KW-0238">DNA-binding</keyword>
<gene>
    <name evidence="6" type="primary">slmA</name>
    <name evidence="6" type="ORF">I7X39_11520</name>
</gene>
<feature type="domain" description="HTH tetR-type" evidence="5">
    <location>
        <begin position="18"/>
        <end position="78"/>
    </location>
</feature>
<evidence type="ECO:0000256" key="1">
    <source>
        <dbReference type="ARBA" id="ARBA00023054"/>
    </source>
</evidence>
<feature type="DNA-binding region" description="H-T-H motif" evidence="3">
    <location>
        <begin position="41"/>
        <end position="60"/>
    </location>
</feature>
<evidence type="ECO:0000256" key="3">
    <source>
        <dbReference type="PROSITE-ProRule" id="PRU00335"/>
    </source>
</evidence>
<evidence type="ECO:0000256" key="2">
    <source>
        <dbReference type="ARBA" id="ARBA00023125"/>
    </source>
</evidence>
<dbReference type="InterPro" id="IPR001647">
    <property type="entry name" value="HTH_TetR"/>
</dbReference>
<organism evidence="6 7">
    <name type="scientific">Inhella proteolytica</name>
    <dbReference type="NCBI Taxonomy" id="2795029"/>
    <lineage>
        <taxon>Bacteria</taxon>
        <taxon>Pseudomonadati</taxon>
        <taxon>Pseudomonadota</taxon>
        <taxon>Betaproteobacteria</taxon>
        <taxon>Burkholderiales</taxon>
        <taxon>Sphaerotilaceae</taxon>
        <taxon>Inhella</taxon>
    </lineage>
</organism>
<evidence type="ECO:0000256" key="4">
    <source>
        <dbReference type="SAM" id="Coils"/>
    </source>
</evidence>
<accession>A0A931J7G3</accession>
<feature type="coiled-coil region" evidence="4">
    <location>
        <begin position="57"/>
        <end position="84"/>
    </location>
</feature>
<dbReference type="Pfam" id="PF22276">
    <property type="entry name" value="SlmA-like_C"/>
    <property type="match status" value="1"/>
</dbReference>
<sequence length="202" mass="22572">MVHLVQPEPAKPARLKPGERRAQILRVLAAMLEDPRGERVTTAALAARLQLSEAALYRHFASKAQMLEALIQQAEEQLLAQAEQIAGLAQPAEERAQRLMLALLRFGEAQPGLARVLVGDALVGEHERLAQRVEQLFQRLEATQRHWLREGDLDSAQPGADAQGRAAVLMGFAQGRLLRFVRSGFKRAPTENLEQWRRWLPG</sequence>
<dbReference type="SUPFAM" id="SSF46689">
    <property type="entry name" value="Homeodomain-like"/>
    <property type="match status" value="1"/>
</dbReference>
<evidence type="ECO:0000313" key="6">
    <source>
        <dbReference type="EMBL" id="MBH9577530.1"/>
    </source>
</evidence>
<dbReference type="PANTHER" id="PTHR30055:SF183">
    <property type="entry name" value="NUCLEOID OCCLUSION FACTOR SLMA"/>
    <property type="match status" value="1"/>
</dbReference>
<comment type="caution">
    <text evidence="6">The sequence shown here is derived from an EMBL/GenBank/DDBJ whole genome shotgun (WGS) entry which is preliminary data.</text>
</comment>
<keyword evidence="1 4" id="KW-0175">Coiled coil</keyword>